<dbReference type="GO" id="GO:0004177">
    <property type="term" value="F:aminopeptidase activity"/>
    <property type="evidence" value="ECO:0007669"/>
    <property type="project" value="UniProtKB-KW"/>
</dbReference>
<keyword evidence="4" id="KW-0479">Metal-binding</keyword>
<evidence type="ECO:0000256" key="1">
    <source>
        <dbReference type="ARBA" id="ARBA00006272"/>
    </source>
</evidence>
<evidence type="ECO:0000256" key="2">
    <source>
        <dbReference type="ARBA" id="ARBA00022438"/>
    </source>
</evidence>
<dbReference type="EMBL" id="LAZR01024806">
    <property type="protein sequence ID" value="KKL73947.1"/>
    <property type="molecule type" value="Genomic_DNA"/>
</dbReference>
<organism evidence="6">
    <name type="scientific">marine sediment metagenome</name>
    <dbReference type="NCBI Taxonomy" id="412755"/>
    <lineage>
        <taxon>unclassified sequences</taxon>
        <taxon>metagenomes</taxon>
        <taxon>ecological metagenomes</taxon>
    </lineage>
</organism>
<gene>
    <name evidence="6" type="ORF">LCGC14_2069800</name>
</gene>
<dbReference type="PANTHER" id="PTHR32481:SF20">
    <property type="entry name" value="AMINOPEPTIDASE YSDC"/>
    <property type="match status" value="1"/>
</dbReference>
<comment type="similarity">
    <text evidence="1">Belongs to the peptidase M42 family.</text>
</comment>
<keyword evidence="2" id="KW-0031">Aminopeptidase</keyword>
<evidence type="ECO:0000313" key="6">
    <source>
        <dbReference type="EMBL" id="KKL73947.1"/>
    </source>
</evidence>
<dbReference type="InterPro" id="IPR023367">
    <property type="entry name" value="Peptidase_M42_dom2"/>
</dbReference>
<dbReference type="PIRSF" id="PIRSF001123">
    <property type="entry name" value="PepA_GA"/>
    <property type="match status" value="1"/>
</dbReference>
<dbReference type="SUPFAM" id="SSF101821">
    <property type="entry name" value="Aminopeptidase/glucanase lid domain"/>
    <property type="match status" value="1"/>
</dbReference>
<evidence type="ECO:0000256" key="5">
    <source>
        <dbReference type="ARBA" id="ARBA00022801"/>
    </source>
</evidence>
<accession>A0A0F9HFT5</accession>
<keyword evidence="3" id="KW-0645">Protease</keyword>
<evidence type="ECO:0000256" key="4">
    <source>
        <dbReference type="ARBA" id="ARBA00022723"/>
    </source>
</evidence>
<dbReference type="SUPFAM" id="SSF53187">
    <property type="entry name" value="Zn-dependent exopeptidases"/>
    <property type="match status" value="1"/>
</dbReference>
<dbReference type="InterPro" id="IPR008007">
    <property type="entry name" value="Peptidase_M42"/>
</dbReference>
<evidence type="ECO:0008006" key="7">
    <source>
        <dbReference type="Google" id="ProtNLM"/>
    </source>
</evidence>
<dbReference type="Gene3D" id="2.40.30.40">
    <property type="entry name" value="Peptidase M42, domain 2"/>
    <property type="match status" value="1"/>
</dbReference>
<dbReference type="PANTHER" id="PTHR32481">
    <property type="entry name" value="AMINOPEPTIDASE"/>
    <property type="match status" value="1"/>
</dbReference>
<dbReference type="GO" id="GO:0006508">
    <property type="term" value="P:proteolysis"/>
    <property type="evidence" value="ECO:0007669"/>
    <property type="project" value="UniProtKB-KW"/>
</dbReference>
<reference evidence="6" key="1">
    <citation type="journal article" date="2015" name="Nature">
        <title>Complex archaea that bridge the gap between prokaryotes and eukaryotes.</title>
        <authorList>
            <person name="Spang A."/>
            <person name="Saw J.H."/>
            <person name="Jorgensen S.L."/>
            <person name="Zaremba-Niedzwiedzka K."/>
            <person name="Martijn J."/>
            <person name="Lind A.E."/>
            <person name="van Eijk R."/>
            <person name="Schleper C."/>
            <person name="Guy L."/>
            <person name="Ettema T.J."/>
        </authorList>
    </citation>
    <scope>NUCLEOTIDE SEQUENCE</scope>
</reference>
<dbReference type="InterPro" id="IPR051464">
    <property type="entry name" value="Peptidase_M42_aminopept"/>
</dbReference>
<protein>
    <recommendedName>
        <fullName evidence="7">Peptidase M42 family protein</fullName>
    </recommendedName>
</protein>
<dbReference type="AlphaFoldDB" id="A0A0F9HFT5"/>
<dbReference type="Pfam" id="PF05343">
    <property type="entry name" value="Peptidase_M42"/>
    <property type="match status" value="1"/>
</dbReference>
<proteinExistence type="inferred from homology"/>
<dbReference type="CDD" id="cd05656">
    <property type="entry name" value="M42_Frv"/>
    <property type="match status" value="1"/>
</dbReference>
<comment type="caution">
    <text evidence="6">The sequence shown here is derived from an EMBL/GenBank/DDBJ whole genome shotgun (WGS) entry which is preliminary data.</text>
</comment>
<sequence>MDRKALEFLKNIFDCASPSGFEQKIQGIVRERLEGEVDEIRTDVHGNVIAVQNPDAPLRVMIAGHCDEIGLMVTHIDEKGYLYFTPMAWWDPIVLGGQWVEIHNERGVVPGVIPRKAIHHQEEEDYTKFPKTKLDSDFWIDIGANSKEDALKAVAIGDTITICRKFRKLRNNLFTARGIDDRAGTWVMAETMRRIRKMKLRCAVYGVSTVQEEIGMRGAQTSAFDIDAHVGIVAEIGCASDSPKMDKRVTGECEVGKGPIMFRGANINPKLAQIMERTAKREQIKFQVQPLVFPLTSGTDAFVMQVSRAGMATTIVGIPTRYAHSSVEVASLKDLDRAVALIVATLGELKPGIDFTP</sequence>
<name>A0A0F9HFT5_9ZZZZ</name>
<keyword evidence="5" id="KW-0378">Hydrolase</keyword>
<evidence type="ECO:0000256" key="3">
    <source>
        <dbReference type="ARBA" id="ARBA00022670"/>
    </source>
</evidence>
<dbReference type="Gene3D" id="3.40.630.10">
    <property type="entry name" value="Zn peptidases"/>
    <property type="match status" value="1"/>
</dbReference>
<dbReference type="GO" id="GO:0046872">
    <property type="term" value="F:metal ion binding"/>
    <property type="evidence" value="ECO:0007669"/>
    <property type="project" value="UniProtKB-KW"/>
</dbReference>